<evidence type="ECO:0000313" key="2">
    <source>
        <dbReference type="Proteomes" id="UP001153404"/>
    </source>
</evidence>
<reference evidence="1" key="1">
    <citation type="submission" date="2022-10" db="EMBL/GenBank/DDBJ databases">
        <title>Comparative genomic analysis of Cohnella hashimotonis sp. nov., isolated from the International Space Station.</title>
        <authorList>
            <person name="Simpson A."/>
            <person name="Venkateswaran K."/>
        </authorList>
    </citation>
    <scope>NUCLEOTIDE SEQUENCE</scope>
    <source>
        <strain evidence="1">DSM 28161</strain>
    </source>
</reference>
<protein>
    <submittedName>
        <fullName evidence="1">DUF2812 domain-containing protein</fullName>
    </submittedName>
</protein>
<dbReference type="EMBL" id="JAPDIA010000003">
    <property type="protein sequence ID" value="MDG0809302.1"/>
    <property type="molecule type" value="Genomic_DNA"/>
</dbReference>
<organism evidence="1 2">
    <name type="scientific">Cohnella rhizosphaerae</name>
    <dbReference type="NCBI Taxonomy" id="1457232"/>
    <lineage>
        <taxon>Bacteria</taxon>
        <taxon>Bacillati</taxon>
        <taxon>Bacillota</taxon>
        <taxon>Bacilli</taxon>
        <taxon>Bacillales</taxon>
        <taxon>Paenibacillaceae</taxon>
        <taxon>Cohnella</taxon>
    </lineage>
</organism>
<dbReference type="Proteomes" id="UP001153404">
    <property type="component" value="Unassembled WGS sequence"/>
</dbReference>
<accession>A0A9X4KWG4</accession>
<dbReference type="Pfam" id="PF11193">
    <property type="entry name" value="DUF2812"/>
    <property type="match status" value="1"/>
</dbReference>
<dbReference type="AlphaFoldDB" id="A0A9X4KWG4"/>
<comment type="caution">
    <text evidence="1">The sequence shown here is derived from an EMBL/GenBank/DDBJ whole genome shotgun (WGS) entry which is preliminary data.</text>
</comment>
<proteinExistence type="predicted"/>
<dbReference type="InterPro" id="IPR021359">
    <property type="entry name" value="DUF2812"/>
</dbReference>
<keyword evidence="2" id="KW-1185">Reference proteome</keyword>
<evidence type="ECO:0000313" key="1">
    <source>
        <dbReference type="EMBL" id="MDG0809302.1"/>
    </source>
</evidence>
<sequence length="61" mass="7353">MARTEKRWHAWMSWNYEKEERWLNEQSARGLHMTKGGAFRSEFERDGTVRYTYGLSIIRAA</sequence>
<name>A0A9X4KWG4_9BACL</name>
<dbReference type="RefSeq" id="WP_277530529.1">
    <property type="nucleotide sequence ID" value="NZ_JAPDIA010000003.1"/>
</dbReference>
<gene>
    <name evidence="1" type="ORF">OMP40_07845</name>
</gene>